<dbReference type="EMBL" id="WMLF01000313">
    <property type="protein sequence ID" value="MBB1245614.1"/>
    <property type="molecule type" value="Genomic_DNA"/>
</dbReference>
<dbReference type="InterPro" id="IPR057170">
    <property type="entry name" value="DUF7848"/>
</dbReference>
<dbReference type="RefSeq" id="WP_182856914.1">
    <property type="nucleotide sequence ID" value="NZ_WMLF01000313.1"/>
</dbReference>
<gene>
    <name evidence="2" type="ORF">GL263_18915</name>
</gene>
<comment type="caution">
    <text evidence="2">The sequence shown here is derived from an EMBL/GenBank/DDBJ whole genome shotgun (WGS) entry which is preliminary data.</text>
</comment>
<dbReference type="Proteomes" id="UP000766698">
    <property type="component" value="Unassembled WGS sequence"/>
</dbReference>
<dbReference type="Pfam" id="PF25232">
    <property type="entry name" value="DUF7848"/>
    <property type="match status" value="1"/>
</dbReference>
<name>A0ABR6EJV4_9ACTN</name>
<evidence type="ECO:0000259" key="1">
    <source>
        <dbReference type="Pfam" id="PF25232"/>
    </source>
</evidence>
<organism evidence="2 3">
    <name type="scientific">Streptomyces durbertensis</name>
    <dbReference type="NCBI Taxonomy" id="2448886"/>
    <lineage>
        <taxon>Bacteria</taxon>
        <taxon>Bacillati</taxon>
        <taxon>Actinomycetota</taxon>
        <taxon>Actinomycetes</taxon>
        <taxon>Kitasatosporales</taxon>
        <taxon>Streptomycetaceae</taxon>
        <taxon>Streptomyces</taxon>
    </lineage>
</organism>
<keyword evidence="3" id="KW-1185">Reference proteome</keyword>
<accession>A0ABR6EJV4</accession>
<feature type="domain" description="DUF7848" evidence="1">
    <location>
        <begin position="3"/>
        <end position="92"/>
    </location>
</feature>
<sequence>MSETYALRRFTVVFDAEPDAEPVTYRMQCAVCDESGPTVEVDEPDKEPRVGARIEAAREASAWVDQHRSANREHFTYRLIETHPCRLAPGEWER</sequence>
<proteinExistence type="predicted"/>
<protein>
    <recommendedName>
        <fullName evidence="1">DUF7848 domain-containing protein</fullName>
    </recommendedName>
</protein>
<reference evidence="3" key="1">
    <citation type="journal article" date="2020" name="Syst. Appl. Microbiol.">
        <title>Streptomyces alkaliterrae sp. nov., isolated from an alkaline soil, and emended descriptions of Streptomyces alkaliphilus, Streptomyces calidiresistens and Streptomyces durbertensis.</title>
        <authorList>
            <person name="Swiecimska M."/>
            <person name="Golinska P."/>
            <person name="Nouioui I."/>
            <person name="Wypij M."/>
            <person name="Rai M."/>
            <person name="Sangal V."/>
            <person name="Goodfellow M."/>
        </authorList>
    </citation>
    <scope>NUCLEOTIDE SEQUENCE [LARGE SCALE GENOMIC DNA]</scope>
    <source>
        <strain evidence="3">DSM 104538</strain>
    </source>
</reference>
<evidence type="ECO:0000313" key="3">
    <source>
        <dbReference type="Proteomes" id="UP000766698"/>
    </source>
</evidence>
<evidence type="ECO:0000313" key="2">
    <source>
        <dbReference type="EMBL" id="MBB1245614.1"/>
    </source>
</evidence>